<gene>
    <name evidence="1" type="ORF">LMANV2_200017</name>
</gene>
<dbReference type="AntiFam" id="ANF00051">
    <property type="entry name" value="Translation of DNA tandem repeat"/>
</dbReference>
<evidence type="ECO:0000313" key="2">
    <source>
        <dbReference type="Proteomes" id="UP000234460"/>
    </source>
</evidence>
<dbReference type="Proteomes" id="UP000234460">
    <property type="component" value="Chromosome LMANV2"/>
</dbReference>
<name>A0AAQ1NY42_LEPIR</name>
<organism evidence="1 2">
    <name type="scientific">Leptospira interrogans serovar Manilae</name>
    <dbReference type="NCBI Taxonomy" id="214675"/>
    <lineage>
        <taxon>Bacteria</taxon>
        <taxon>Pseudomonadati</taxon>
        <taxon>Spirochaetota</taxon>
        <taxon>Spirochaetia</taxon>
        <taxon>Leptospirales</taxon>
        <taxon>Leptospiraceae</taxon>
        <taxon>Leptospira</taxon>
    </lineage>
</organism>
<accession>A0AAQ1NY42</accession>
<dbReference type="AlphaFoldDB" id="A0AAQ1NY42"/>
<reference evidence="1 2" key="1">
    <citation type="submission" date="2017-11" db="EMBL/GenBank/DDBJ databases">
        <authorList>
            <person name="Lechat P."/>
        </authorList>
    </citation>
    <scope>NUCLEOTIDE SEQUENCE [LARGE SCALE GENOMIC DNA]</scope>
    <source>
        <strain evidence="1">L495</strain>
    </source>
</reference>
<evidence type="ECO:0000313" key="1">
    <source>
        <dbReference type="EMBL" id="SOR60733.1"/>
    </source>
</evidence>
<dbReference type="EMBL" id="OEJX01000013">
    <property type="protein sequence ID" value="SOR60733.1"/>
    <property type="molecule type" value="Genomic_DNA"/>
</dbReference>
<sequence>MWELPQVEILQSNSENVGTTTNQDFYSLTPKMWELPQIKILQSNFKFVGTTTSRDFTV</sequence>
<proteinExistence type="predicted"/>
<comment type="caution">
    <text evidence="1">The sequence shown here is derived from an EMBL/GenBank/DDBJ whole genome shotgun (WGS) entry which is preliminary data.</text>
</comment>
<protein>
    <submittedName>
        <fullName evidence="1">Uncharacterized protein</fullName>
    </submittedName>
</protein>